<dbReference type="Gene3D" id="1.10.1200.10">
    <property type="entry name" value="ACP-like"/>
    <property type="match status" value="1"/>
</dbReference>
<comment type="caution">
    <text evidence="2">The sequence shown here is derived from an EMBL/GenBank/DDBJ whole genome shotgun (WGS) entry which is preliminary data.</text>
</comment>
<evidence type="ECO:0000313" key="3">
    <source>
        <dbReference type="Proteomes" id="UP001595851"/>
    </source>
</evidence>
<dbReference type="Proteomes" id="UP001595851">
    <property type="component" value="Unassembled WGS sequence"/>
</dbReference>
<feature type="domain" description="Carrier" evidence="1">
    <location>
        <begin position="1"/>
        <end position="64"/>
    </location>
</feature>
<name>A0ABV8GRN3_9ACTN</name>
<accession>A0ABV8GRN3</accession>
<protein>
    <submittedName>
        <fullName evidence="2">Phosphopantetheine-binding protein</fullName>
    </submittedName>
</protein>
<dbReference type="EMBL" id="JBHSBI010000047">
    <property type="protein sequence ID" value="MFC4015619.1"/>
    <property type="molecule type" value="Genomic_DNA"/>
</dbReference>
<reference evidence="3" key="1">
    <citation type="journal article" date="2019" name="Int. J. Syst. Evol. Microbiol.">
        <title>The Global Catalogue of Microorganisms (GCM) 10K type strain sequencing project: providing services to taxonomists for standard genome sequencing and annotation.</title>
        <authorList>
            <consortium name="The Broad Institute Genomics Platform"/>
            <consortium name="The Broad Institute Genome Sequencing Center for Infectious Disease"/>
            <person name="Wu L."/>
            <person name="Ma J."/>
        </authorList>
    </citation>
    <scope>NUCLEOTIDE SEQUENCE [LARGE SCALE GENOMIC DNA]</scope>
    <source>
        <strain evidence="3">TBRC 1276</strain>
    </source>
</reference>
<gene>
    <name evidence="2" type="ORF">ACFOY2_51000</name>
</gene>
<dbReference type="PROSITE" id="PS50075">
    <property type="entry name" value="CARRIER"/>
    <property type="match status" value="1"/>
</dbReference>
<evidence type="ECO:0000259" key="1">
    <source>
        <dbReference type="PROSITE" id="PS50075"/>
    </source>
</evidence>
<evidence type="ECO:0000313" key="2">
    <source>
        <dbReference type="EMBL" id="MFC4015619.1"/>
    </source>
</evidence>
<dbReference type="Pfam" id="PF00550">
    <property type="entry name" value="PP-binding"/>
    <property type="match status" value="1"/>
</dbReference>
<dbReference type="SUPFAM" id="SSF47336">
    <property type="entry name" value="ACP-like"/>
    <property type="match status" value="1"/>
</dbReference>
<proteinExistence type="predicted"/>
<sequence length="73" mass="7833">MLLEPGLPMAADLDLREAGLDSLTLIEVLIAIETAYEIEFPDALLTGETFRTPSTLWTAISTVRDVPTGQAAS</sequence>
<dbReference type="InterPro" id="IPR036736">
    <property type="entry name" value="ACP-like_sf"/>
</dbReference>
<keyword evidence="3" id="KW-1185">Reference proteome</keyword>
<organism evidence="2 3">
    <name type="scientific">Nonomuraea purpurea</name>
    <dbReference type="NCBI Taxonomy" id="1849276"/>
    <lineage>
        <taxon>Bacteria</taxon>
        <taxon>Bacillati</taxon>
        <taxon>Actinomycetota</taxon>
        <taxon>Actinomycetes</taxon>
        <taxon>Streptosporangiales</taxon>
        <taxon>Streptosporangiaceae</taxon>
        <taxon>Nonomuraea</taxon>
    </lineage>
</organism>
<dbReference type="InterPro" id="IPR009081">
    <property type="entry name" value="PP-bd_ACP"/>
</dbReference>